<evidence type="ECO:0000313" key="2">
    <source>
        <dbReference type="Proteomes" id="UP001243375"/>
    </source>
</evidence>
<evidence type="ECO:0000313" key="1">
    <source>
        <dbReference type="EMBL" id="KAJ9116326.1"/>
    </source>
</evidence>
<dbReference type="Proteomes" id="UP001243375">
    <property type="component" value="Unassembled WGS sequence"/>
</dbReference>
<dbReference type="EMBL" id="JASBWU010000014">
    <property type="protein sequence ID" value="KAJ9116326.1"/>
    <property type="molecule type" value="Genomic_DNA"/>
</dbReference>
<sequence length="756" mass="84736">MAGNKSLVAQLTTTFSRQRQRRTTPTLSLVPQQSRYIHTPPTPPAKESFYEEGFTLVEPSISFLEPESEEYRRVVLPPRERSPFSAAWPTILAHPHSSNNATPHAPHAPVTYLARSTTAAQSRTARTKTPCQAVHQLIRVEKDLASAHRLIDELTQLGIPILPHRAYLDAAIYQARRRGVHSAIKTQIISWLRRWYAFPPSKQFRHTHVIALEPLLEIIMERWATDFPFLRELMLLGAERGWAPAVIPVLFRHYTICVGPVESLQLLNEMASLYTTKTPDLAPVRGSRTPGSQGGETPEQRGERRTSNVVAQVTKWRNLHLRTVLQGDQFVEEAKMIFQAGEEAGVVWDRATKKALVEALQARVQVPRDQAQDTFDEEASLPSYPSSTTTTTAPTTPTINELTIPQQTIRIAHARSRQPVRNLADLLHILEQEGRYTLISRLEKRFIRRPPPFTDKTTTSGATAAFRRPRTGGELARYANETTAAFWWMAHMVRMRRQGRHVDVLELFRARFYPVGLPLERIKVSSAGSPAADEVGHDVDADTATMINAKRTIKDRKLYPFREIIAAVLPSLIHLTNPTTPHALAALHTEFLRSLPAIGSSTTTDPVLHLPFILFSARNFGAKAAEQWCTRLEENQGIKVGVQGWSVVAVEYAKTRKMADIEGILDRMQRRSDTASLAATTNGTMASEATLIVDHTEARDASSQPNERTFMGIATALLKRKKYYKAKAVLQRWHEEQERRKGAAALVGSTAAGQDL</sequence>
<accession>A0ACC2WYW0</accession>
<name>A0ACC2WYW0_9TREE</name>
<organism evidence="1 2">
    <name type="scientific">Naganishia vaughanmartiniae</name>
    <dbReference type="NCBI Taxonomy" id="1424756"/>
    <lineage>
        <taxon>Eukaryota</taxon>
        <taxon>Fungi</taxon>
        <taxon>Dikarya</taxon>
        <taxon>Basidiomycota</taxon>
        <taxon>Agaricomycotina</taxon>
        <taxon>Tremellomycetes</taxon>
        <taxon>Filobasidiales</taxon>
        <taxon>Filobasidiaceae</taxon>
        <taxon>Naganishia</taxon>
    </lineage>
</organism>
<gene>
    <name evidence="1" type="ORF">QFC22_004766</name>
</gene>
<protein>
    <submittedName>
        <fullName evidence="1">Uncharacterized protein</fullName>
    </submittedName>
</protein>
<proteinExistence type="predicted"/>
<keyword evidence="2" id="KW-1185">Reference proteome</keyword>
<reference evidence="1" key="1">
    <citation type="submission" date="2023-04" db="EMBL/GenBank/DDBJ databases">
        <title>Draft Genome sequencing of Naganishia species isolated from polar environments using Oxford Nanopore Technology.</title>
        <authorList>
            <person name="Leo P."/>
            <person name="Venkateswaran K."/>
        </authorList>
    </citation>
    <scope>NUCLEOTIDE SEQUENCE</scope>
    <source>
        <strain evidence="1">MNA-CCFEE 5425</strain>
    </source>
</reference>
<comment type="caution">
    <text evidence="1">The sequence shown here is derived from an EMBL/GenBank/DDBJ whole genome shotgun (WGS) entry which is preliminary data.</text>
</comment>